<name>A0A1H7WCN6_9RHOB</name>
<evidence type="ECO:0000313" key="2">
    <source>
        <dbReference type="Proteomes" id="UP000199582"/>
    </source>
</evidence>
<proteinExistence type="predicted"/>
<reference evidence="1 2" key="1">
    <citation type="submission" date="2016-10" db="EMBL/GenBank/DDBJ databases">
        <authorList>
            <person name="de Groot N.N."/>
        </authorList>
    </citation>
    <scope>NUCLEOTIDE SEQUENCE [LARGE SCALE GENOMIC DNA]</scope>
    <source>
        <strain evidence="1 2">DSM 100674</strain>
    </source>
</reference>
<gene>
    <name evidence="1" type="ORF">SAMN05443999_11521</name>
</gene>
<protein>
    <submittedName>
        <fullName evidence="1">Uncharacterized protein</fullName>
    </submittedName>
</protein>
<dbReference type="EMBL" id="FOAG01000015">
    <property type="protein sequence ID" value="SEM19336.1"/>
    <property type="molecule type" value="Genomic_DNA"/>
</dbReference>
<accession>A0A1H7WCN6</accession>
<dbReference type="AlphaFoldDB" id="A0A1H7WCN6"/>
<keyword evidence="2" id="KW-1185">Reference proteome</keyword>
<dbReference type="STRING" id="1287727.SAMN05443999_11521"/>
<organism evidence="1 2">
    <name type="scientific">Roseovarius azorensis</name>
    <dbReference type="NCBI Taxonomy" id="1287727"/>
    <lineage>
        <taxon>Bacteria</taxon>
        <taxon>Pseudomonadati</taxon>
        <taxon>Pseudomonadota</taxon>
        <taxon>Alphaproteobacteria</taxon>
        <taxon>Rhodobacterales</taxon>
        <taxon>Roseobacteraceae</taxon>
        <taxon>Roseovarius</taxon>
    </lineage>
</organism>
<sequence length="66" mass="7645">MQSENENTDIYHPARALDDTPKERCCLRCKAIFWSDGFGERICRRCKGLTAWRNAAHSSRGTSRNR</sequence>
<evidence type="ECO:0000313" key="1">
    <source>
        <dbReference type="EMBL" id="SEM19336.1"/>
    </source>
</evidence>
<dbReference type="Proteomes" id="UP000199582">
    <property type="component" value="Unassembled WGS sequence"/>
</dbReference>